<evidence type="ECO:0000313" key="2">
    <source>
        <dbReference type="Proteomes" id="UP001596287"/>
    </source>
</evidence>
<protein>
    <recommendedName>
        <fullName evidence="3">Carboxypeptidase-like protein</fullName>
    </recommendedName>
</protein>
<name>A0ABW1PQC8_9FLAO</name>
<evidence type="ECO:0000313" key="1">
    <source>
        <dbReference type="EMBL" id="MFC6097007.1"/>
    </source>
</evidence>
<sequence>MKNNYLLIVLFLISTFSFSQSKEKLIKGRITSGPVTVENVEVINVANQKVVMTNAKGEFEIWAKTNDLLLFSNSNYEDSRKRLWESEYKAGKIEIKIVPIVTQLEEVVVTQTDEIGNEYKAAKQYTPAERKLETGATMVRQIQGIGISNDAIINAISGKTKMMKKEVAVEKKEAALIRIEELFDDEYFTDQLKIQKDYVDGFKYYVVNDEEFLNTLKSENKRALDKIFFHLAAEYKEVLAGEK</sequence>
<reference evidence="2" key="1">
    <citation type="journal article" date="2019" name="Int. J. Syst. Evol. Microbiol.">
        <title>The Global Catalogue of Microorganisms (GCM) 10K type strain sequencing project: providing services to taxonomists for standard genome sequencing and annotation.</title>
        <authorList>
            <consortium name="The Broad Institute Genomics Platform"/>
            <consortium name="The Broad Institute Genome Sequencing Center for Infectious Disease"/>
            <person name="Wu L."/>
            <person name="Ma J."/>
        </authorList>
    </citation>
    <scope>NUCLEOTIDE SEQUENCE [LARGE SCALE GENOMIC DNA]</scope>
    <source>
        <strain evidence="2">CCUG 49679</strain>
    </source>
</reference>
<accession>A0ABW1PQC8</accession>
<dbReference type="EMBL" id="JBHSQB010000007">
    <property type="protein sequence ID" value="MFC6097007.1"/>
    <property type="molecule type" value="Genomic_DNA"/>
</dbReference>
<keyword evidence="2" id="KW-1185">Reference proteome</keyword>
<gene>
    <name evidence="1" type="ORF">ACFPVY_10160</name>
</gene>
<proteinExistence type="predicted"/>
<evidence type="ECO:0008006" key="3">
    <source>
        <dbReference type="Google" id="ProtNLM"/>
    </source>
</evidence>
<comment type="caution">
    <text evidence="1">The sequence shown here is derived from an EMBL/GenBank/DDBJ whole genome shotgun (WGS) entry which is preliminary data.</text>
</comment>
<dbReference type="Proteomes" id="UP001596287">
    <property type="component" value="Unassembled WGS sequence"/>
</dbReference>
<dbReference type="RefSeq" id="WP_379791885.1">
    <property type="nucleotide sequence ID" value="NZ_JBHSQB010000007.1"/>
</dbReference>
<organism evidence="1 2">
    <name type="scientific">Flavobacterium qiangtangense</name>
    <dbReference type="NCBI Taxonomy" id="1442595"/>
    <lineage>
        <taxon>Bacteria</taxon>
        <taxon>Pseudomonadati</taxon>
        <taxon>Bacteroidota</taxon>
        <taxon>Flavobacteriia</taxon>
        <taxon>Flavobacteriales</taxon>
        <taxon>Flavobacteriaceae</taxon>
        <taxon>Flavobacterium</taxon>
    </lineage>
</organism>